<keyword evidence="1" id="KW-0732">Signal</keyword>
<evidence type="ECO:0008006" key="4">
    <source>
        <dbReference type="Google" id="ProtNLM"/>
    </source>
</evidence>
<reference evidence="2 3" key="1">
    <citation type="submission" date="2016-04" db="EMBL/GenBank/DDBJ databases">
        <title>Genome analyses suggest a sexual origin of heterokaryosis in a supposedly ancient asexual fungus.</title>
        <authorList>
            <person name="Ropars J."/>
            <person name="Sedzielewska K."/>
            <person name="Noel J."/>
            <person name="Charron P."/>
            <person name="Farinelli L."/>
            <person name="Marton T."/>
            <person name="Kruger M."/>
            <person name="Pelin A."/>
            <person name="Brachmann A."/>
            <person name="Corradi N."/>
        </authorList>
    </citation>
    <scope>NUCLEOTIDE SEQUENCE [LARGE SCALE GENOMIC DNA]</scope>
    <source>
        <strain evidence="2 3">C2</strain>
    </source>
</reference>
<dbReference type="EMBL" id="LLXL01000761">
    <property type="protein sequence ID" value="PKK69133.1"/>
    <property type="molecule type" value="Genomic_DNA"/>
</dbReference>
<dbReference type="AlphaFoldDB" id="A0A2N1N5E9"/>
<dbReference type="VEuPathDB" id="FungiDB:RhiirA1_475507"/>
<protein>
    <recommendedName>
        <fullName evidence="4">DNA-directed DNA polymerase</fullName>
    </recommendedName>
</protein>
<proteinExistence type="predicted"/>
<sequence>MDLILFIVDFILTIQTGSGNNKLMPMYCCQSSLYVVTKPSSTKAISTAYKNCFNTSTRYSRYQAIGTSSRKKWHYVNSGFQLSLLHMYEKKQSIFVLWIEKKQYIVEIYQESTLIKQFKGATLDEVLFDYHIKRRTLANANWKYFFTNWVKTENPIIELEPALHAIYPKEYEFNERELNAWQTILKAVSATNITPWLSEKSKVKADKVAFAALYKSGFLTSIPKNMPNATYTFWMYFEHALANNKKTSDGKKHILSIISNEFTYRELKQNLNHARINGYGFPSLVKPIICRQRFTPEIFEQIDRFLNDKEFKRFAEEYPNGMCHTSFMSCLEGDQYVYQENLGGLYSTCNDCDYMVFGDIGVIISAHVMDESLKVKINFIKICNHCIRYAFRDYNFNHPVTCSKYESIFSFFEKLKAAISEEYFEILDEYQQKLIAWMAHHVCKIYLNIHV</sequence>
<dbReference type="VEuPathDB" id="FungiDB:RhiirFUN_019139"/>
<comment type="caution">
    <text evidence="2">The sequence shown here is derived from an EMBL/GenBank/DDBJ whole genome shotgun (WGS) entry which is preliminary data.</text>
</comment>
<feature type="chain" id="PRO_5014774448" description="DNA-directed DNA polymerase" evidence="1">
    <location>
        <begin position="20"/>
        <end position="451"/>
    </location>
</feature>
<evidence type="ECO:0000313" key="3">
    <source>
        <dbReference type="Proteomes" id="UP000233469"/>
    </source>
</evidence>
<accession>A0A2N1N5E9</accession>
<gene>
    <name evidence="2" type="ORF">RhiirC2_781370</name>
</gene>
<reference evidence="2 3" key="2">
    <citation type="submission" date="2017-10" db="EMBL/GenBank/DDBJ databases">
        <title>Extensive intraspecific genome diversity in a model arbuscular mycorrhizal fungus.</title>
        <authorList>
            <person name="Chen E.C.H."/>
            <person name="Morin E."/>
            <person name="Baudet D."/>
            <person name="Noel J."/>
            <person name="Ndikumana S."/>
            <person name="Charron P."/>
            <person name="St-Onge C."/>
            <person name="Giorgi J."/>
            <person name="Grigoriev I.V."/>
            <person name="Roux C."/>
            <person name="Martin F.M."/>
            <person name="Corradi N."/>
        </authorList>
    </citation>
    <scope>NUCLEOTIDE SEQUENCE [LARGE SCALE GENOMIC DNA]</scope>
    <source>
        <strain evidence="2 3">C2</strain>
    </source>
</reference>
<name>A0A2N1N5E9_9GLOM</name>
<evidence type="ECO:0000313" key="2">
    <source>
        <dbReference type="EMBL" id="PKK69133.1"/>
    </source>
</evidence>
<dbReference type="Proteomes" id="UP000233469">
    <property type="component" value="Unassembled WGS sequence"/>
</dbReference>
<evidence type="ECO:0000256" key="1">
    <source>
        <dbReference type="SAM" id="SignalP"/>
    </source>
</evidence>
<organism evidence="2 3">
    <name type="scientific">Rhizophagus irregularis</name>
    <dbReference type="NCBI Taxonomy" id="588596"/>
    <lineage>
        <taxon>Eukaryota</taxon>
        <taxon>Fungi</taxon>
        <taxon>Fungi incertae sedis</taxon>
        <taxon>Mucoromycota</taxon>
        <taxon>Glomeromycotina</taxon>
        <taxon>Glomeromycetes</taxon>
        <taxon>Glomerales</taxon>
        <taxon>Glomeraceae</taxon>
        <taxon>Rhizophagus</taxon>
    </lineage>
</organism>
<dbReference type="VEuPathDB" id="FungiDB:FUN_021244"/>
<feature type="signal peptide" evidence="1">
    <location>
        <begin position="1"/>
        <end position="19"/>
    </location>
</feature>